<comment type="caution">
    <text evidence="2">The sequence shown here is derived from an EMBL/GenBank/DDBJ whole genome shotgun (WGS) entry which is preliminary data.</text>
</comment>
<name>A0ABN9U4B1_9DINO</name>
<evidence type="ECO:0000313" key="3">
    <source>
        <dbReference type="Proteomes" id="UP001189429"/>
    </source>
</evidence>
<proteinExistence type="predicted"/>
<accession>A0ABN9U4B1</accession>
<feature type="compositionally biased region" description="Low complexity" evidence="1">
    <location>
        <begin position="352"/>
        <end position="363"/>
    </location>
</feature>
<evidence type="ECO:0000256" key="1">
    <source>
        <dbReference type="SAM" id="MobiDB-lite"/>
    </source>
</evidence>
<organism evidence="2 3">
    <name type="scientific">Prorocentrum cordatum</name>
    <dbReference type="NCBI Taxonomy" id="2364126"/>
    <lineage>
        <taxon>Eukaryota</taxon>
        <taxon>Sar</taxon>
        <taxon>Alveolata</taxon>
        <taxon>Dinophyceae</taxon>
        <taxon>Prorocentrales</taxon>
        <taxon>Prorocentraceae</taxon>
        <taxon>Prorocentrum</taxon>
    </lineage>
</organism>
<gene>
    <name evidence="2" type="ORF">PCOR1329_LOCUS45077</name>
</gene>
<feature type="non-terminal residue" evidence="2">
    <location>
        <position position="1"/>
    </location>
</feature>
<protein>
    <submittedName>
        <fullName evidence="2">Uncharacterized protein</fullName>
    </submittedName>
</protein>
<sequence>AALGARLMVVQAEVTATLRSGLAELDSKLRQWGWAQGYSTVGLARHPPCGRCEHGGCGMPSGAPWGGTWSTARCSAATLARRMRKERAQARDGDRAVAAAIAAVAELAPPQALAAALEERLVCLGKALLLHHRADVALGCHMHRLGDALRAVAKTLDVDMDFVLWGVEIKGDGDKARHEPLVAAGIKMEVCVAEPALELSGQVRWLGAQPYVPGWARAVVLLTESGFPNQEAETTAHADDRADGVVEDVPADDAKLHALEAHVSGDGAGGEQQEPEVFGFELVVLDARAMRHVLEAEAQLRSWEALYKVFETACSCGSAVCWTGSGASRTAGLLRVASRPRGNWPSPRRTPPSRARARASQPRKLPGRAAECGTATRWSLTDVPSHSLLATCDGAGDRPPFDVEGEEGVPPPLVEGKLFFT</sequence>
<dbReference type="EMBL" id="CAUYUJ010015417">
    <property type="protein sequence ID" value="CAK0853697.1"/>
    <property type="molecule type" value="Genomic_DNA"/>
</dbReference>
<feature type="region of interest" description="Disordered" evidence="1">
    <location>
        <begin position="338"/>
        <end position="368"/>
    </location>
</feature>
<dbReference type="Proteomes" id="UP001189429">
    <property type="component" value="Unassembled WGS sequence"/>
</dbReference>
<reference evidence="2" key="1">
    <citation type="submission" date="2023-10" db="EMBL/GenBank/DDBJ databases">
        <authorList>
            <person name="Chen Y."/>
            <person name="Shah S."/>
            <person name="Dougan E. K."/>
            <person name="Thang M."/>
            <person name="Chan C."/>
        </authorList>
    </citation>
    <scope>NUCLEOTIDE SEQUENCE [LARGE SCALE GENOMIC DNA]</scope>
</reference>
<keyword evidence="3" id="KW-1185">Reference proteome</keyword>
<feature type="region of interest" description="Disordered" evidence="1">
    <location>
        <begin position="396"/>
        <end position="421"/>
    </location>
</feature>
<evidence type="ECO:0000313" key="2">
    <source>
        <dbReference type="EMBL" id="CAK0853697.1"/>
    </source>
</evidence>